<feature type="disulfide bond" evidence="16">
    <location>
        <begin position="3728"/>
        <end position="3737"/>
    </location>
</feature>
<dbReference type="FunFam" id="3.10.250.10:FF:000007">
    <property type="entry name" value="Soluble scavenger receptor cysteine-rich domain-containing protein SSC5D"/>
    <property type="match status" value="1"/>
</dbReference>
<feature type="compositionally biased region" description="Basic and acidic residues" evidence="18">
    <location>
        <begin position="4249"/>
        <end position="4260"/>
    </location>
</feature>
<dbReference type="PROSITE" id="PS50287">
    <property type="entry name" value="SRCR_2"/>
    <property type="match status" value="3"/>
</dbReference>
<evidence type="ECO:0000256" key="16">
    <source>
        <dbReference type="PROSITE-ProRule" id="PRU00076"/>
    </source>
</evidence>
<evidence type="ECO:0000256" key="1">
    <source>
        <dbReference type="ARBA" id="ARBA00004370"/>
    </source>
</evidence>
<dbReference type="PROSITE" id="PS51233">
    <property type="entry name" value="VWFD"/>
    <property type="match status" value="1"/>
</dbReference>
<dbReference type="Pfam" id="PF00530">
    <property type="entry name" value="SRCR"/>
    <property type="match status" value="3"/>
</dbReference>
<dbReference type="InterPro" id="IPR053243">
    <property type="entry name" value="SJ_maturation_regulator"/>
</dbReference>
<dbReference type="SMART" id="SM00181">
    <property type="entry name" value="EGF"/>
    <property type="match status" value="11"/>
</dbReference>
<dbReference type="InterPro" id="IPR001190">
    <property type="entry name" value="SRCR"/>
</dbReference>
<keyword evidence="11" id="KW-0325">Glycoprotein</keyword>
<dbReference type="PROSITE" id="PS00022">
    <property type="entry name" value="EGF_1"/>
    <property type="match status" value="6"/>
</dbReference>
<dbReference type="InterPro" id="IPR001846">
    <property type="entry name" value="VWF_type-D"/>
</dbReference>
<dbReference type="SMART" id="SM00202">
    <property type="entry name" value="SR"/>
    <property type="match status" value="3"/>
</dbReference>
<feature type="disulfide bond" evidence="16">
    <location>
        <begin position="3586"/>
        <end position="3595"/>
    </location>
</feature>
<dbReference type="InterPro" id="IPR036772">
    <property type="entry name" value="SRCR-like_dom_sf"/>
</dbReference>
<feature type="disulfide bond" evidence="17">
    <location>
        <begin position="1518"/>
        <end position="1528"/>
    </location>
</feature>
<dbReference type="InterPro" id="IPR039448">
    <property type="entry name" value="Beta_helix"/>
</dbReference>
<evidence type="ECO:0000256" key="2">
    <source>
        <dbReference type="ARBA" id="ARBA00022536"/>
    </source>
</evidence>
<dbReference type="GO" id="GO:0016020">
    <property type="term" value="C:membrane"/>
    <property type="evidence" value="ECO:0000318"/>
    <property type="project" value="GO_Central"/>
</dbReference>
<keyword evidence="4" id="KW-0732">Signal</keyword>
<dbReference type="Pfam" id="PF25024">
    <property type="entry name" value="EGF_TEN"/>
    <property type="match status" value="1"/>
</dbReference>
<dbReference type="SUPFAM" id="SSF51126">
    <property type="entry name" value="Pectin lyase-like"/>
    <property type="match status" value="6"/>
</dbReference>
<feature type="domain" description="SRCR" evidence="22">
    <location>
        <begin position="39"/>
        <end position="137"/>
    </location>
</feature>
<dbReference type="PROSITE" id="PS50268">
    <property type="entry name" value="CADHERIN_2"/>
    <property type="match status" value="3"/>
</dbReference>
<dbReference type="RefSeq" id="XP_035694474.1">
    <property type="nucleotide sequence ID" value="XM_035838581.1"/>
</dbReference>
<evidence type="ECO:0000256" key="19">
    <source>
        <dbReference type="SAM" id="Phobius"/>
    </source>
</evidence>
<feature type="domain" description="Cadherin" evidence="21">
    <location>
        <begin position="4042"/>
        <end position="4134"/>
    </location>
</feature>
<dbReference type="InterPro" id="IPR012334">
    <property type="entry name" value="Pectin_lyas_fold"/>
</dbReference>
<dbReference type="Gene3D" id="2.60.40.60">
    <property type="entry name" value="Cadherins"/>
    <property type="match status" value="3"/>
</dbReference>
<dbReference type="Pfam" id="PF00028">
    <property type="entry name" value="Cadherin"/>
    <property type="match status" value="3"/>
</dbReference>
<dbReference type="SUPFAM" id="SSF56436">
    <property type="entry name" value="C-type lectin-like"/>
    <property type="match status" value="1"/>
</dbReference>
<dbReference type="InterPro" id="IPR002126">
    <property type="entry name" value="Cadherin-like_dom"/>
</dbReference>
<comment type="subcellular location">
    <subcellularLocation>
        <location evidence="1">Membrane</location>
    </subcellularLocation>
</comment>
<dbReference type="SMART" id="SM00216">
    <property type="entry name" value="VWD"/>
    <property type="match status" value="1"/>
</dbReference>
<dbReference type="SUPFAM" id="SSF56487">
    <property type="entry name" value="SRCR-like"/>
    <property type="match status" value="3"/>
</dbReference>
<dbReference type="InterPro" id="IPR011050">
    <property type="entry name" value="Pectin_lyase_fold/virulence"/>
</dbReference>
<evidence type="ECO:0000256" key="4">
    <source>
        <dbReference type="ARBA" id="ARBA00022729"/>
    </source>
</evidence>
<evidence type="ECO:0000256" key="3">
    <source>
        <dbReference type="ARBA" id="ARBA00022692"/>
    </source>
</evidence>
<dbReference type="GO" id="GO:0007156">
    <property type="term" value="P:homophilic cell adhesion via plasma membrane adhesion molecules"/>
    <property type="evidence" value="ECO:0007669"/>
    <property type="project" value="InterPro"/>
</dbReference>
<evidence type="ECO:0000256" key="9">
    <source>
        <dbReference type="ARBA" id="ARBA00023157"/>
    </source>
</evidence>
<dbReference type="SMART" id="SM00112">
    <property type="entry name" value="CA"/>
    <property type="match status" value="3"/>
</dbReference>
<protein>
    <recommendedName>
        <fullName evidence="14">Soluble scavenger receptor cysteine-rich domain-containing protein SSC5D</fullName>
    </recommendedName>
</protein>
<dbReference type="InterPro" id="IPR015919">
    <property type="entry name" value="Cadherin-like_sf"/>
</dbReference>
<feature type="disulfide bond" evidence="17">
    <location>
        <begin position="757"/>
        <end position="767"/>
    </location>
</feature>
<evidence type="ECO:0000256" key="5">
    <source>
        <dbReference type="ARBA" id="ARBA00022737"/>
    </source>
</evidence>
<feature type="disulfide bond" evidence="16">
    <location>
        <begin position="2235"/>
        <end position="2244"/>
    </location>
</feature>
<feature type="domain" description="Cadherin" evidence="21">
    <location>
        <begin position="3819"/>
        <end position="3925"/>
    </location>
</feature>
<feature type="domain" description="EGF-like" evidence="20">
    <location>
        <begin position="2211"/>
        <end position="2245"/>
    </location>
</feature>
<reference evidence="25" key="2">
    <citation type="submission" date="2025-08" db="UniProtKB">
        <authorList>
            <consortium name="RefSeq"/>
        </authorList>
    </citation>
    <scope>IDENTIFICATION</scope>
    <source>
        <strain evidence="25">S238N-H82</strain>
        <tissue evidence="25">Testes</tissue>
    </source>
</reference>
<dbReference type="CDD" id="cd11304">
    <property type="entry name" value="Cadherin_repeat"/>
    <property type="match status" value="3"/>
</dbReference>
<dbReference type="Gene3D" id="2.10.25.10">
    <property type="entry name" value="Laminin"/>
    <property type="match status" value="7"/>
</dbReference>
<evidence type="ECO:0000313" key="25">
    <source>
        <dbReference type="RefSeq" id="XP_035694474.1"/>
    </source>
</evidence>
<dbReference type="PANTHER" id="PTHR47653">
    <property type="entry name" value="PROTEIN BARK BEETLE"/>
    <property type="match status" value="1"/>
</dbReference>
<accession>A0A9J7N8J2</accession>
<evidence type="ECO:0000259" key="21">
    <source>
        <dbReference type="PROSITE" id="PS50268"/>
    </source>
</evidence>
<evidence type="ECO:0000256" key="6">
    <source>
        <dbReference type="ARBA" id="ARBA00022837"/>
    </source>
</evidence>
<name>A0A9J7N8J2_BRAFL</name>
<evidence type="ECO:0000256" key="8">
    <source>
        <dbReference type="ARBA" id="ARBA00023136"/>
    </source>
</evidence>
<feature type="region of interest" description="Disordered" evidence="18">
    <location>
        <begin position="4236"/>
        <end position="4269"/>
    </location>
</feature>
<keyword evidence="24" id="KW-1185">Reference proteome</keyword>
<sequence length="4289" mass="466502">MTVVGQLHAVGTADKRIVFDRKENPPDDPIRNITRDPNVRLVGPTMNEGRLEIRHDGQWGTVCHDTSWRDSEAKVACRHLGFTTGREDSQYRNGKGRVTMSDLSCFGNEENLYGCTYRQMGTAPDCGGRRDLGVVCEGISRVNSTYWNGIRLVPSSAGKVSRLEHVDVLHAGRDDGTGTTAAINIETYPPVLRDVNVKYSAGAGVKVQGTATEVNIAGCSIEENQGPGIIIEDQAADVNIQNTRVSKNFPYGAQVIRGSAGHKITFTDSAFTENFGTGLLLDTVGGDVEVSGSNFSSNTHFGLDSINSQTLLIQSCTLNSNGLDGMWIQDEAQTLPQTEKSISIDQSSLSENLRRGVTVSITYSSYNCRDHQTIFNVTGSEVNANPEGAMDISVQGSTATCYPRVLLDNNDFKTNGDDVVSISGSWSDVKVRNNIFQENTCGPNSVLSISLTGQETNVSCSSNTFQQNSCKRLGLFNQETANVDDIQQTFTENIFTDNDYDPPYLYRSDPLRDYCTLEFSGEWRPISVTHNSFQQDASRLDLCSTVRTDSWNGPTIDATHNWWGTDDEEVIREKIFDYHDWNSGAQVTYSPLLDSSDGNPVSTTDYSPSADSFGGLLKNDLHISKGSSPVLLKSDLTILPGATLTLDPGVEVKAAPGAGILNYGRTNMVGSDTEPVILGAQTNDNLASKINYLRLSVNDRLEVFHAGTWKSVCYEYRDDWDHDHEKQVLTCRQLGLGPPRDVSGTSFGPLPKVAVRCDGGEDSFQQCNFYDVASDNFRCSYQARLTCERTPGWGGVTSHGQDKTKVEHILFKDIGQLHNRRSSALSIDSIDSAITLQNIDIDGCYQSRAGVEIISPPSQTTVQHLTASACEAESVLFVGNATDSLTINDVSITATGSRVLGNTAGIRVASLGMTYSGPTVSILNTMTTDNDYGMTLAGGHGDITVENSEARSNGRGLHIQQWTGVVKITRVNAGQNSYGVEISHATGNVMINQVNAERNSHAVDISYSTGNAMISQVNTGHSSYGVRMSSLSGNVTISNVTTGQYTNGIYINGWTGDGTISQIKSGGIYLSSVNGIVTLVDIEASGNNNGAIYMSTSGGRYFVKNTTVSSSNYLGMVASLRGDSQLHVDDVKFLGNKRGGARISTQTSGTQEPEVTITNSIFNMNKRFALHMSGIASKIKISQNAFEENSCPHAGTVVLGAVAEMQNFSFNTFYQNNARRTIHSSILEWSNNIRESDCLISDNVLIDNYYSHEDTDGNFRYDNNIRNTSCTLQLDGYRRNVRFHRNVFENPLVDYQVCSNIPARSAQGFVDGRFNWWGTTIENDIKDAIFDFDDRNDHAAVVYLPYFTSSDVTIIPPTNQVSSTDMPLPMLGGRLYSDLHLAIDNSPYTLTSDLTILPNVTLTIDPGVEVQAYPCVGLLNLGTLVANGTEQQPITFGPAFGVPDKSSLYRLTDGLYPWEGKVEVFFEGRWCKVCSWNFYETDILCRELGYGPSTYSSSYRMDLGEESVRINSNNYIDCRGDEEKLVHCYQRDTVFTRTQCSGRNAQFVRCSPVSTHSTVPETTCTSHAWGGLRMASGESFVLNHVQISGSGTLHSKPASGLSIEKSGGHISNVLIKNCTGSGLEIFGPGSDTTITDSEIHHCQADTGIVIYGSQSEVLVSRVTLTNNSFVTGGVSVFSWQAYVNRENFENVIGICDSEEDVFLTAGAYFVYETKNCQCVKHIHAGKGNEVHLRVIVARYSSTLRVYSDVSQQHLLGEVNSWNQNNNRVFHSPEVMSLNAMLSSGGNEDDLYLEVQITRLSGPSRRTVTDSVLSNNYGTAVNVKTVSESKVTISRNILTGNTPLTPDSDDQQAAIVLDGMNTHFAIQNNYLFDNSMKGLKFKSSGNSDIFLGHNMFDTNQGNGTVNLTDGGHGTSQALIFGNDFVSNDAPSEYSIMTLGNTPGSVKRNHFQRNIGLYIVDWQVREHISQSQNFTHNRLEHNSGQRPGYKHTVAVSGPDVHLHQNVLNNPANDAELIALSNTSLADVDATNNWWGFNDSTAITGRIRDSTDRPELPNVLFEPFLEEDPEKGLCRYSWFHEEQLGYCYLYKGAARTLEDAWDSCKEQYAQVVMKASDKELQLLSAALKSQVDNDNFAPEPFWMDQELSSAEQACRVYRQNAGVSDVLTAQCDSRYPFFCKLPVARGCPNDCSHNGACLETTCYCDRGWSGSDCSRPNCQDLDDCGEFGVCVGPNVCRCRNGWQGRGCTVSYCSRFSTCKSCVQSVGCGWCDQTQSCESGLYGGADVIPCPTWFYHNCFTVGNKGLCSGQIELVDCDYRQCNSSMSTTTVESCLRCQDVEGCFKDTEGGYCKVWDQSRCPKGFVYPLYNDTTRIEQVLTGHNVKYVPADGDPLYHCQVRFSSWGATLFIQEGELDVQLGQVLSSPQAGGVLHKVEQVVTEGAYTLVAAHPARLEDMFDYADFSQRVRLEPVVDFSIMEQEPPLSVVQSVIRGNGTFQGDNTHVINSDVKIYKCVGPSGSLRLVFRESDPNLPDITVGDVIVGNRSNGMLEFVTRLQNTAIGTVIHTNLADCSGGVYSILERFPTANGQAVPPPLSCSGGPTGETGLLITETRDLVLQLGSVVVGRKTGRFAAKVLSKRVATGSGFIVMEVEPITTTRGASKRSSGVESSAMRWDIAGEDLVVMAGSFQLTASVNASFTADIGLSNTLSTVGYRRRTLEKAEVQFIGGKVEIELAGEAETFREFRTAYRNSSWLQTNEEKVRICIMDDVCIPGEKWASVNLEYALHASSAGTMKMTSTVTKPDIDAFAGRSPQDGSQWFQFDQDEEASSTRIAIASYEGEALESDAFIVMEIVATPTFYLDLPAQDEYEENTATAGLQQLFGNHVEEDIFPYRMTASVEAKALLRTSTESCSQECPHADRPQRVGVTSLLDYLKGRLDVDQVTAVHSEEKVWRDATWMESDLYCAAQTTNINTCDNACRCPGGEDSVLHPVFTSVCHCPCTCPDGTDSYKHPDIPGGGCNCERCPDGSVKVPDEEGRLHCPCLCADNRTSEMVPGGGGKCDCSCPCGDGSSDVIAADGSCPCRCTCRNCQESVLGPHGCLCSDSCPDCENGEEPVWVDCSCRCPQKTECGAPPTCVVGRMGVDCRQPDCRPCQDCSGNGHCRTSADSCQSSCVCGSQWFGDCCHLRRPRPVGGDPHLQTLDGLAFDYHGIGEFWDCKSPENDFGVQTRMFGFRGASLVGAAAVKTGHSVVTITTPEHATEKSLPNLRIDGQLQSISSGQTYVLNNGTVHLVAEIPSTTESGEVVLFSFTFESGASVAFDIRFSPKMGRQYLNTIFSPTADFKEKTQGLCGFMDDAEDNDFTGPDGALHGDVTSFAESWRIITTHHGSGLLGSWSWESSNFHPDDVMGEAYTDQSHKPTLGLDGLTPEQRKVAEETCAQLGLSGVLLEECIFDVVITNDTTFSQQEVFKLGCPSQCSGRGRCVNNTCECMSGWSGPDCDVGNCTDCSGEHGKCVLGFCQCEPGWEGTCCSQRATCHAVNNCTDEQHGLCVKTNVCACVPGYIGSDCSEVPTCYKTDNCTSRGVCVDHDTCLCERDWTGDKCDKFSCKNLDNCTGHGLCVDIDVCACDWGWTGSSCAIPDCPLVNHCSRHGDCVAPDLCRCYPGYDGKDCSLVQTCPELNNCSSNGICVRNESSGTDICRCFQGYDKDDCSRPDCSDRNDCSGHGVCVEPMLCECDKGYGGVNCSDFSCQKNNYCSEHGECTDHDVCTCHTSWSGEACNIPDCTAVSNCSSRGTCLAPGTCDCYPGYEGVGCELETPPNLHRPNFTQDVYRIQVVENPTVGTVVATVRATDNDTGINGEVKYRAVELSNTTALTLVPGTADIATTMELDFEAIGDKEFELIVEAIDGGAPTLTGTATVVMTVTDDNDNIPALNIAEESEVHVVLSAPIGYEVIAINASDHDVSASFSNVTFSLASANDFFVIDEMNGRIQVQRTLQIGTYPLEVVASDGGYPPKARRATVRAVVARISANTPPVCQPQDGPAHLYVDISKPGDVITTVSALDRDIGTAGDLRYSISDRKGNLSSEFQVNPTTGNIYLTTTLDQSSINISFVSLTARVTDLGTPPLHCDLRVNIVTTNDPSLPVNVTFPPDWFTTEIDHSLLITTTPSLNTTIQGINITAQGLNATDEDQIGTTAPTTIGAVPAPVNWYQKPEYIGAIAGGVVGVALLTSVLIYVMKYRRNARAKVLPEEEEEEEEPRPKTPNVDERPPQAWVTPAPTSTVYNNRAFRAYPAEAVLT</sequence>
<reference evidence="24" key="1">
    <citation type="journal article" date="2020" name="Nat. Ecol. Evol.">
        <title>Deeply conserved synteny resolves early events in vertebrate evolution.</title>
        <authorList>
            <person name="Simakov O."/>
            <person name="Marletaz F."/>
            <person name="Yue J.X."/>
            <person name="O'Connell B."/>
            <person name="Jenkins J."/>
            <person name="Brandt A."/>
            <person name="Calef R."/>
            <person name="Tung C.H."/>
            <person name="Huang T.K."/>
            <person name="Schmutz J."/>
            <person name="Satoh N."/>
            <person name="Yu J.K."/>
            <person name="Putnam N.H."/>
            <person name="Green R.E."/>
            <person name="Rokhsar D.S."/>
        </authorList>
    </citation>
    <scope>NUCLEOTIDE SEQUENCE [LARGE SCALE GENOMIC DNA]</scope>
    <source>
        <strain evidence="24">S238N-H82</strain>
    </source>
</reference>
<comment type="function">
    <text evidence="12">Binds to extracellular matrix proteins. Binds to pathogen-associated molecular patterns (PAMPs) present on the cell walls of Gram-positive and Gram-negative bacteria and fungi, behaving as a pattern recognition receptor (PRR). Induces bacterial and fungal aggregation and subsequent inhibition of PAMP-induced cytokine release. Does not possess intrinsic bactericidal activity. May play a role in the innate defense and homeostasis of certain epithelial surfaces.</text>
</comment>
<feature type="domain" description="EGF-like" evidence="20">
    <location>
        <begin position="3704"/>
        <end position="3738"/>
    </location>
</feature>
<feature type="transmembrane region" description="Helical" evidence="19">
    <location>
        <begin position="4206"/>
        <end position="4227"/>
    </location>
</feature>
<feature type="domain" description="EGF-like" evidence="20">
    <location>
        <begin position="3562"/>
        <end position="3596"/>
    </location>
</feature>
<dbReference type="KEGG" id="bfo:118428496"/>
<keyword evidence="7 19" id="KW-1133">Transmembrane helix</keyword>
<keyword evidence="5" id="KW-0677">Repeat</keyword>
<evidence type="ECO:0000256" key="7">
    <source>
        <dbReference type="ARBA" id="ARBA00022989"/>
    </source>
</evidence>
<evidence type="ECO:0000259" key="20">
    <source>
        <dbReference type="PROSITE" id="PS50026"/>
    </source>
</evidence>
<evidence type="ECO:0000256" key="12">
    <source>
        <dbReference type="ARBA" id="ARBA00058074"/>
    </source>
</evidence>
<dbReference type="InterPro" id="IPR016187">
    <property type="entry name" value="CTDL_fold"/>
</dbReference>
<feature type="domain" description="Cadherin" evidence="21">
    <location>
        <begin position="3927"/>
        <end position="4028"/>
    </location>
</feature>
<organism evidence="24 25">
    <name type="scientific">Branchiostoma floridae</name>
    <name type="common">Florida lancelet</name>
    <name type="synonym">Amphioxus</name>
    <dbReference type="NCBI Taxonomy" id="7739"/>
    <lineage>
        <taxon>Eukaryota</taxon>
        <taxon>Metazoa</taxon>
        <taxon>Chordata</taxon>
        <taxon>Cephalochordata</taxon>
        <taxon>Leptocardii</taxon>
        <taxon>Amphioxiformes</taxon>
        <taxon>Branchiostomatidae</taxon>
        <taxon>Branchiostoma</taxon>
    </lineage>
</organism>
<proteinExistence type="predicted"/>
<feature type="domain" description="VWFD" evidence="23">
    <location>
        <begin position="3182"/>
        <end position="3383"/>
    </location>
</feature>
<feature type="domain" description="EGF-like" evidence="20">
    <location>
        <begin position="3772"/>
        <end position="3806"/>
    </location>
</feature>
<dbReference type="Gene3D" id="3.10.250.10">
    <property type="entry name" value="SRCR-like domain"/>
    <property type="match status" value="3"/>
</dbReference>
<keyword evidence="9 17" id="KW-1015">Disulfide bond</keyword>
<evidence type="ECO:0000256" key="13">
    <source>
        <dbReference type="ARBA" id="ARBA00064153"/>
    </source>
</evidence>
<feature type="disulfide bond" evidence="16">
    <location>
        <begin position="3796"/>
        <end position="3805"/>
    </location>
</feature>
<dbReference type="GO" id="GO:0045217">
    <property type="term" value="P:cell-cell junction maintenance"/>
    <property type="evidence" value="ECO:0000318"/>
    <property type="project" value="GO_Central"/>
</dbReference>
<dbReference type="OrthoDB" id="536948at2759"/>
<evidence type="ECO:0000259" key="23">
    <source>
        <dbReference type="PROSITE" id="PS51233"/>
    </source>
</evidence>
<dbReference type="PANTHER" id="PTHR47653:SF1">
    <property type="entry name" value="DELETED IN MALIGNANT BRAIN TUMORS 1 PROTEIN"/>
    <property type="match status" value="1"/>
</dbReference>
<dbReference type="PROSITE" id="PS01186">
    <property type="entry name" value="EGF_2"/>
    <property type="match status" value="6"/>
</dbReference>
<keyword evidence="2 16" id="KW-0245">EGF-like domain</keyword>
<evidence type="ECO:0000256" key="10">
    <source>
        <dbReference type="ARBA" id="ARBA00023170"/>
    </source>
</evidence>
<dbReference type="InterPro" id="IPR006626">
    <property type="entry name" value="PbH1"/>
</dbReference>
<keyword evidence="10" id="KW-0675">Receptor</keyword>
<evidence type="ECO:0000256" key="11">
    <source>
        <dbReference type="ARBA" id="ARBA00023180"/>
    </source>
</evidence>
<dbReference type="Gene3D" id="2.160.20.10">
    <property type="entry name" value="Single-stranded right-handed beta-helix, Pectin lyase-like"/>
    <property type="match status" value="3"/>
</dbReference>
<keyword evidence="6 15" id="KW-0106">Calcium</keyword>
<evidence type="ECO:0000313" key="24">
    <source>
        <dbReference type="Proteomes" id="UP000001554"/>
    </source>
</evidence>
<feature type="domain" description="SRCR" evidence="22">
    <location>
        <begin position="1449"/>
        <end position="1551"/>
    </location>
</feature>
<dbReference type="SMART" id="SM00710">
    <property type="entry name" value="PbH1"/>
    <property type="match status" value="23"/>
</dbReference>
<keyword evidence="8 19" id="KW-0472">Membrane</keyword>
<dbReference type="GO" id="GO:0005509">
    <property type="term" value="F:calcium ion binding"/>
    <property type="evidence" value="ECO:0007669"/>
    <property type="project" value="UniProtKB-UniRule"/>
</dbReference>
<feature type="disulfide bond" evidence="16">
    <location>
        <begin position="3654"/>
        <end position="3663"/>
    </location>
</feature>
<feature type="domain" description="SRCR" evidence="22">
    <location>
        <begin position="700"/>
        <end position="788"/>
    </location>
</feature>
<comment type="subunit">
    <text evidence="13">Interacts with LGALS1 and laminin.</text>
</comment>
<evidence type="ECO:0000256" key="14">
    <source>
        <dbReference type="ARBA" id="ARBA00069168"/>
    </source>
</evidence>
<keyword evidence="3 19" id="KW-0812">Transmembrane</keyword>
<feature type="domain" description="EGF-like" evidence="20">
    <location>
        <begin position="3630"/>
        <end position="3664"/>
    </location>
</feature>
<feature type="disulfide bond" evidence="17">
    <location>
        <begin position="105"/>
        <end position="115"/>
    </location>
</feature>
<dbReference type="SUPFAM" id="SSF49313">
    <property type="entry name" value="Cadherin-like"/>
    <property type="match status" value="3"/>
</dbReference>
<evidence type="ECO:0000259" key="22">
    <source>
        <dbReference type="PROSITE" id="PS50287"/>
    </source>
</evidence>
<gene>
    <name evidence="25" type="primary">LOC118428496</name>
</gene>
<evidence type="ECO:0000256" key="18">
    <source>
        <dbReference type="SAM" id="MobiDB-lite"/>
    </source>
</evidence>
<dbReference type="Pfam" id="PF13229">
    <property type="entry name" value="Beta_helix"/>
    <property type="match status" value="2"/>
</dbReference>
<evidence type="ECO:0000256" key="15">
    <source>
        <dbReference type="PROSITE-ProRule" id="PRU00043"/>
    </source>
</evidence>
<dbReference type="InterPro" id="IPR000742">
    <property type="entry name" value="EGF"/>
</dbReference>
<dbReference type="PROSITE" id="PS50026">
    <property type="entry name" value="EGF_3"/>
    <property type="match status" value="5"/>
</dbReference>
<dbReference type="Proteomes" id="UP000001554">
    <property type="component" value="Chromosome 13"/>
</dbReference>
<dbReference type="FunFam" id="2.60.40.60:FF:000013">
    <property type="entry name" value="Cadherin EGF LAG seven-pass G-type receptor"/>
    <property type="match status" value="1"/>
</dbReference>
<dbReference type="PRINTS" id="PR00205">
    <property type="entry name" value="CADHERIN"/>
</dbReference>
<evidence type="ECO:0000256" key="17">
    <source>
        <dbReference type="PROSITE-ProRule" id="PRU00196"/>
    </source>
</evidence>
<dbReference type="FunFam" id="2.10.25.10:FF:001114">
    <property type="entry name" value="Uncharacterized protein"/>
    <property type="match status" value="1"/>
</dbReference>
<comment type="caution">
    <text evidence="17">Lacks conserved residue(s) required for the propagation of feature annotation.</text>
</comment>
<dbReference type="GeneID" id="118428496"/>